<accession>A0A0S1SME0</accession>
<accession>A0A0S1SK88</accession>
<sequence>MHRTYSRAPREQQLLLFPVKRHTPYTWAVERLIEKMRKGFLELPDLEKRLVELGIFEEAEEIDLAWAHTMYAHHQPMPDRDKFLGTLWHPILGALETLNEQGLRALPQVRKNLIQVLKERRGNSGDRMTTTP</sequence>
<accession>A0A0S1SW55</accession>
<accession>A0A0S1STC6</accession>
<dbReference type="Proteomes" id="UP000069135">
    <property type="component" value="Chromosome"/>
</dbReference>
<organism evidence="1 2">
    <name type="scientific">Candidatus Peribacter riflensis</name>
    <dbReference type="NCBI Taxonomy" id="1735162"/>
    <lineage>
        <taxon>Bacteria</taxon>
        <taxon>Candidatus Peregrinibacteriota</taxon>
        <taxon>Candidatus Peribacteria</taxon>
        <taxon>Candidatus Peribacterales</taxon>
        <taxon>Candidatus Peribacteraceae</taxon>
        <taxon>Candidatus Peribacter</taxon>
    </lineage>
</organism>
<dbReference type="AlphaFoldDB" id="A0A0S1SK88"/>
<accession>A0A0S1SM75</accession>
<dbReference type="EMBL" id="CP013065">
    <property type="protein sequence ID" value="ALM13642.1"/>
    <property type="molecule type" value="Genomic_DNA"/>
</dbReference>
<dbReference type="STRING" id="1735162.PeribacterB2_0979"/>
<reference evidence="1 2" key="2">
    <citation type="journal article" date="2016" name="PeerJ">
        <title>Analysis of five complete genome sequences for members of the class Peribacteria in the recently recognized Peregrinibacteria bacterial phylum.</title>
        <authorList>
            <person name="Anantharaman K."/>
            <person name="Brown C.T."/>
            <person name="Burstein D."/>
            <person name="Castelle C.J."/>
            <person name="Probst A.J."/>
            <person name="Thomas B.C."/>
            <person name="Williams K.H."/>
            <person name="Banfield J.F."/>
        </authorList>
    </citation>
    <scope>NUCLEOTIDE SEQUENCE [LARGE SCALE GENOMIC DNA]</scope>
    <source>
        <strain evidence="1">RIFOXYD1_FULL_PER-ii_59_16</strain>
    </source>
</reference>
<dbReference type="KEGG" id="prf:PeribacterA2_0977"/>
<proteinExistence type="predicted"/>
<reference evidence="2" key="1">
    <citation type="submission" date="2015-10" db="EMBL/GenBank/DDBJ databases">
        <title>Analysis of five complete genome sequences for members of the class Peribacteria in the recently recognized Peregrinibacteria bacterial phylum.</title>
        <authorList>
            <person name="Anantharaman K."/>
            <person name="Brown C.T."/>
            <person name="Burstein D."/>
            <person name="Castelle C.J."/>
            <person name="Probst A.J."/>
            <person name="Thomas B.C."/>
            <person name="Williams K.H."/>
            <person name="Banfield J.F."/>
        </authorList>
    </citation>
    <scope>NUCLEOTIDE SEQUENCE [LARGE SCALE GENOMIC DNA]</scope>
</reference>
<evidence type="ECO:0000313" key="1">
    <source>
        <dbReference type="EMBL" id="ALM13642.1"/>
    </source>
</evidence>
<name>A0A0S1SK88_9BACT</name>
<gene>
    <name evidence="1" type="ORF">PeribacterD1_0977</name>
</gene>
<evidence type="ECO:0000313" key="2">
    <source>
        <dbReference type="Proteomes" id="UP000069135"/>
    </source>
</evidence>
<protein>
    <submittedName>
        <fullName evidence="1">Uncharacterized protein</fullName>
    </submittedName>
</protein>